<organism evidence="2 3">
    <name type="scientific">Penicillium bovifimosum</name>
    <dbReference type="NCBI Taxonomy" id="126998"/>
    <lineage>
        <taxon>Eukaryota</taxon>
        <taxon>Fungi</taxon>
        <taxon>Dikarya</taxon>
        <taxon>Ascomycota</taxon>
        <taxon>Pezizomycotina</taxon>
        <taxon>Eurotiomycetes</taxon>
        <taxon>Eurotiomycetidae</taxon>
        <taxon>Eurotiales</taxon>
        <taxon>Aspergillaceae</taxon>
        <taxon>Penicillium</taxon>
    </lineage>
</organism>
<dbReference type="PANTHER" id="PTHR38123:SF3">
    <property type="entry name" value="ANTIGENIC CELL WALL GALACTOMANNOPROTEIN"/>
    <property type="match status" value="1"/>
</dbReference>
<feature type="signal peptide" evidence="1">
    <location>
        <begin position="1"/>
        <end position="19"/>
    </location>
</feature>
<evidence type="ECO:0000313" key="3">
    <source>
        <dbReference type="Proteomes" id="UP001149079"/>
    </source>
</evidence>
<keyword evidence="1" id="KW-0732">Signal</keyword>
<reference evidence="2" key="1">
    <citation type="submission" date="2022-11" db="EMBL/GenBank/DDBJ databases">
        <authorList>
            <person name="Petersen C."/>
        </authorList>
    </citation>
    <scope>NUCLEOTIDE SEQUENCE</scope>
    <source>
        <strain evidence="2">IBT 22155</strain>
    </source>
</reference>
<dbReference type="PANTHER" id="PTHR38123">
    <property type="entry name" value="CELL WALL SERINE-THREONINE-RICH GALACTOMANNOPROTEIN MP1 (AFU_ORTHOLOGUE AFUA_4G03240)"/>
    <property type="match status" value="1"/>
</dbReference>
<dbReference type="EMBL" id="JAPQKL010000002">
    <property type="protein sequence ID" value="KAJ5142666.1"/>
    <property type="molecule type" value="Genomic_DNA"/>
</dbReference>
<dbReference type="InterPro" id="IPR021054">
    <property type="entry name" value="Cell_wall_mannoprotein_1"/>
</dbReference>
<dbReference type="Pfam" id="PF12296">
    <property type="entry name" value="HsbA"/>
    <property type="match status" value="1"/>
</dbReference>
<name>A0A9W9L8E0_9EURO</name>
<dbReference type="AlphaFoldDB" id="A0A9W9L8E0"/>
<dbReference type="RefSeq" id="XP_056524310.1">
    <property type="nucleotide sequence ID" value="XM_056662197.1"/>
</dbReference>
<reference evidence="2" key="2">
    <citation type="journal article" date="2023" name="IMA Fungus">
        <title>Comparative genomic study of the Penicillium genus elucidates a diverse pangenome and 15 lateral gene transfer events.</title>
        <authorList>
            <person name="Petersen C."/>
            <person name="Sorensen T."/>
            <person name="Nielsen M.R."/>
            <person name="Sondergaard T.E."/>
            <person name="Sorensen J.L."/>
            <person name="Fitzpatrick D.A."/>
            <person name="Frisvad J.C."/>
            <person name="Nielsen K.L."/>
        </authorList>
    </citation>
    <scope>NUCLEOTIDE SEQUENCE</scope>
    <source>
        <strain evidence="2">IBT 22155</strain>
    </source>
</reference>
<proteinExistence type="predicted"/>
<dbReference type="GO" id="GO:0005576">
    <property type="term" value="C:extracellular region"/>
    <property type="evidence" value="ECO:0007669"/>
    <property type="project" value="TreeGrafter"/>
</dbReference>
<keyword evidence="3" id="KW-1185">Reference proteome</keyword>
<feature type="chain" id="PRO_5040775710" evidence="1">
    <location>
        <begin position="20"/>
        <end position="171"/>
    </location>
</feature>
<evidence type="ECO:0000256" key="1">
    <source>
        <dbReference type="SAM" id="SignalP"/>
    </source>
</evidence>
<dbReference type="Proteomes" id="UP001149079">
    <property type="component" value="Unassembled WGS sequence"/>
</dbReference>
<dbReference type="GeneID" id="81401367"/>
<gene>
    <name evidence="2" type="ORF">N7515_001453</name>
</gene>
<evidence type="ECO:0000313" key="2">
    <source>
        <dbReference type="EMBL" id="KAJ5142666.1"/>
    </source>
</evidence>
<accession>A0A9W9L8E0</accession>
<dbReference type="Gene3D" id="1.20.1280.140">
    <property type="match status" value="1"/>
</dbReference>
<dbReference type="OrthoDB" id="4441576at2759"/>
<comment type="caution">
    <text evidence="2">The sequence shown here is derived from an EMBL/GenBank/DDBJ whole genome shotgun (WGS) entry which is preliminary data.</text>
</comment>
<sequence>MMLFTKFLVFLVSATSTLALNSKTVDEINEVTENVIAARKALEDWSGGILSSVPVVHRVYKAHTSAENARRGIEGSDPFDGDDGPAVLDAYHRLQPELVSAMKVTEKRAPDFKKAGVGYVARGLIGNLRTERDDFEAAMRTKMSPDHHDMVQRSIDEVNAAFDATAKALKD</sequence>
<protein>
    <submittedName>
        <fullName evidence="2">Uncharacterized protein</fullName>
    </submittedName>
</protein>